<feature type="compositionally biased region" description="Acidic residues" evidence="2">
    <location>
        <begin position="898"/>
        <end position="907"/>
    </location>
</feature>
<accession>A0AAN6WB41</accession>
<feature type="region of interest" description="Disordered" evidence="2">
    <location>
        <begin position="646"/>
        <end position="676"/>
    </location>
</feature>
<feature type="compositionally biased region" description="Low complexity" evidence="2">
    <location>
        <begin position="410"/>
        <end position="426"/>
    </location>
</feature>
<feature type="compositionally biased region" description="Basic residues" evidence="2">
    <location>
        <begin position="391"/>
        <end position="400"/>
    </location>
</feature>
<feature type="compositionally biased region" description="Polar residues" evidence="2">
    <location>
        <begin position="317"/>
        <end position="335"/>
    </location>
</feature>
<feature type="compositionally biased region" description="Polar residues" evidence="2">
    <location>
        <begin position="354"/>
        <end position="364"/>
    </location>
</feature>
<reference evidence="3" key="2">
    <citation type="submission" date="2023-05" db="EMBL/GenBank/DDBJ databases">
        <authorList>
            <consortium name="Lawrence Berkeley National Laboratory"/>
            <person name="Steindorff A."/>
            <person name="Hensen N."/>
            <person name="Bonometti L."/>
            <person name="Westerberg I."/>
            <person name="Brannstrom I.O."/>
            <person name="Guillou S."/>
            <person name="Cros-Aarteil S."/>
            <person name="Calhoun S."/>
            <person name="Haridas S."/>
            <person name="Kuo A."/>
            <person name="Mondo S."/>
            <person name="Pangilinan J."/>
            <person name="Riley R."/>
            <person name="Labutti K."/>
            <person name="Andreopoulos B."/>
            <person name="Lipzen A."/>
            <person name="Chen C."/>
            <person name="Yanf M."/>
            <person name="Daum C."/>
            <person name="Ng V."/>
            <person name="Clum A."/>
            <person name="Ohm R."/>
            <person name="Martin F."/>
            <person name="Silar P."/>
            <person name="Natvig D."/>
            <person name="Lalanne C."/>
            <person name="Gautier V."/>
            <person name="Ament-Velasquez S.L."/>
            <person name="Kruys A."/>
            <person name="Hutchinson M.I."/>
            <person name="Powell A.J."/>
            <person name="Barry K."/>
            <person name="Miller A.N."/>
            <person name="Grigoriev I.V."/>
            <person name="Debuchy R."/>
            <person name="Gladieux P."/>
            <person name="Thoren M.H."/>
            <person name="Johannesson H."/>
        </authorList>
    </citation>
    <scope>NUCLEOTIDE SEQUENCE</scope>
    <source>
        <strain evidence="3">CBS 892.96</strain>
    </source>
</reference>
<protein>
    <submittedName>
        <fullName evidence="3">Uncharacterized protein</fullName>
    </submittedName>
</protein>
<evidence type="ECO:0000256" key="2">
    <source>
        <dbReference type="SAM" id="MobiDB-lite"/>
    </source>
</evidence>
<feature type="compositionally biased region" description="Pro residues" evidence="2">
    <location>
        <begin position="150"/>
        <end position="177"/>
    </location>
</feature>
<feature type="compositionally biased region" description="Basic and acidic residues" evidence="2">
    <location>
        <begin position="874"/>
        <end position="886"/>
    </location>
</feature>
<feature type="coiled-coil region" evidence="1">
    <location>
        <begin position="588"/>
        <end position="618"/>
    </location>
</feature>
<feature type="compositionally biased region" description="Polar residues" evidence="2">
    <location>
        <begin position="137"/>
        <end position="149"/>
    </location>
</feature>
<feature type="compositionally biased region" description="Low complexity" evidence="2">
    <location>
        <begin position="114"/>
        <end position="124"/>
    </location>
</feature>
<name>A0AAN6WB41_9PEZI</name>
<feature type="region of interest" description="Disordered" evidence="2">
    <location>
        <begin position="40"/>
        <end position="264"/>
    </location>
</feature>
<feature type="compositionally biased region" description="Low complexity" evidence="2">
    <location>
        <begin position="492"/>
        <end position="519"/>
    </location>
</feature>
<feature type="compositionally biased region" description="Polar residues" evidence="2">
    <location>
        <begin position="223"/>
        <end position="232"/>
    </location>
</feature>
<feature type="compositionally biased region" description="Polar residues" evidence="2">
    <location>
        <begin position="81"/>
        <end position="92"/>
    </location>
</feature>
<feature type="region of interest" description="Disordered" evidence="2">
    <location>
        <begin position="853"/>
        <end position="932"/>
    </location>
</feature>
<feature type="compositionally biased region" description="Basic and acidic residues" evidence="2">
    <location>
        <begin position="652"/>
        <end position="676"/>
    </location>
</feature>
<evidence type="ECO:0000256" key="1">
    <source>
        <dbReference type="SAM" id="Coils"/>
    </source>
</evidence>
<reference evidence="3" key="1">
    <citation type="journal article" date="2023" name="Mol. Phylogenet. Evol.">
        <title>Genome-scale phylogeny and comparative genomics of the fungal order Sordariales.</title>
        <authorList>
            <person name="Hensen N."/>
            <person name="Bonometti L."/>
            <person name="Westerberg I."/>
            <person name="Brannstrom I.O."/>
            <person name="Guillou S."/>
            <person name="Cros-Aarteil S."/>
            <person name="Calhoun S."/>
            <person name="Haridas S."/>
            <person name="Kuo A."/>
            <person name="Mondo S."/>
            <person name="Pangilinan J."/>
            <person name="Riley R."/>
            <person name="LaButti K."/>
            <person name="Andreopoulos B."/>
            <person name="Lipzen A."/>
            <person name="Chen C."/>
            <person name="Yan M."/>
            <person name="Daum C."/>
            <person name="Ng V."/>
            <person name="Clum A."/>
            <person name="Steindorff A."/>
            <person name="Ohm R.A."/>
            <person name="Martin F."/>
            <person name="Silar P."/>
            <person name="Natvig D.O."/>
            <person name="Lalanne C."/>
            <person name="Gautier V."/>
            <person name="Ament-Velasquez S.L."/>
            <person name="Kruys A."/>
            <person name="Hutchinson M.I."/>
            <person name="Powell A.J."/>
            <person name="Barry K."/>
            <person name="Miller A.N."/>
            <person name="Grigoriev I.V."/>
            <person name="Debuchy R."/>
            <person name="Gladieux P."/>
            <person name="Hiltunen Thoren M."/>
            <person name="Johannesson H."/>
        </authorList>
    </citation>
    <scope>NUCLEOTIDE SEQUENCE</scope>
    <source>
        <strain evidence="3">CBS 892.96</strain>
    </source>
</reference>
<feature type="compositionally biased region" description="Basic and acidic residues" evidence="2">
    <location>
        <begin position="234"/>
        <end position="243"/>
    </location>
</feature>
<evidence type="ECO:0000313" key="3">
    <source>
        <dbReference type="EMBL" id="KAK4178348.1"/>
    </source>
</evidence>
<organism evidence="3 4">
    <name type="scientific">Triangularia setosa</name>
    <dbReference type="NCBI Taxonomy" id="2587417"/>
    <lineage>
        <taxon>Eukaryota</taxon>
        <taxon>Fungi</taxon>
        <taxon>Dikarya</taxon>
        <taxon>Ascomycota</taxon>
        <taxon>Pezizomycotina</taxon>
        <taxon>Sordariomycetes</taxon>
        <taxon>Sordariomycetidae</taxon>
        <taxon>Sordariales</taxon>
        <taxon>Podosporaceae</taxon>
        <taxon>Triangularia</taxon>
    </lineage>
</organism>
<sequence length="1143" mass="126332">MTVNGDRGLALPVMGLSQVDRAFGLETDLLNSHPRMFKRHKVLPHPRKEAVVGVTDLQVQRPRSQSGSGKHTDADPPLLQTAISHGNQQVRQQELHVPRQRRGRGPEPPPTPPAHSRTSSASHPVDPSSDQPDDTESPAQSIETVQPHSPATPPNPQTPLTPEITPPGPAEPQPRSRPPLYDRLQSKITTDSSFQSYRTAPEVPLSSPDEEDERLTLRPVLSSAKTSQSTVRQLKADGKEKSQHVGLELGFESSEKDDEAPSTAREFAKFDGEWADGDGQVEEEWNSSLMRNVSIRKQRPTARKREAHNNNEVVEDSTVSATNATKALRSVSLQDSPMVCPARRAVSDRVPNRGQPSMSESSIGSDAKRSSIMSNKSTASTVVDHGEAAPRRRKTLRHVKKQIDLRDSSSELSPASSAPTSVSAAVEESRRVPLPTSKLGDSGRDSHASMATVSSISSNKARREAWKAGATPVAIVPQRLSSIKSNKSNNGRTPSLRSTSTRRSQRSQSLSSAPQSRTSKSVERVPIFDRPQRRGRAVSESDGGWSVGDERTIDFPPVIPKRSSSLSAPTSRNASRSGSLTAESLKAHNAIQAQHQELQKASRELNKLVNQRAESNERVRGQKVGLQHPPELKVVTKSLQPEVTIQQVLPEPRTESRKALSNPDHDGAGFQDDHHLSVDRYGDPLFGKRLSAQNTPFSIASVETAGTSHAEVSEAMAVNIYPHQSKSVVLVDHSAKPSESCSLENPVITAEPATPPQRRFSFEEVDSPLRNPRAPPEPPRPPVINFIPATPSGMTPMTEKQKMLGNYFEVNGEGAKPKRSQSLLRRALTGGRKKPPADYYGPSPFRPAGLLTRTFSLNRHETRPQRPGLKRRRSADDDHPRDEHLLHPFWRPACAEDSMSESESDPEDDRREERGRTYKYPLIDNRPGAPARRRSLSQRLKRTFAILPVQDKYDDDRYEDDYYAVAGSGPNGEVDRRIIRRTPSGNLRVMRFRKSLESLRPVTAPEQQQQVSMPPITRIGRPLQGLVRRLSRGRSAERPSTSPGVGSGVGSGAVVAQSEEKPNWVDKMNLARRLSEKRREKRTQELRKMISGPREVRDGVGDVIRRMSWVEQQRERQRGEGNCGIGIAVGRARGEKAERMTTY</sequence>
<keyword evidence="4" id="KW-1185">Reference proteome</keyword>
<dbReference type="EMBL" id="MU866141">
    <property type="protein sequence ID" value="KAK4178348.1"/>
    <property type="molecule type" value="Genomic_DNA"/>
</dbReference>
<dbReference type="AlphaFoldDB" id="A0AAN6WB41"/>
<feature type="region of interest" description="Disordered" evidence="2">
    <location>
        <begin position="1030"/>
        <end position="1052"/>
    </location>
</feature>
<feature type="compositionally biased region" description="Polar residues" evidence="2">
    <location>
        <begin position="57"/>
        <end position="69"/>
    </location>
</feature>
<keyword evidence="1" id="KW-0175">Coiled coil</keyword>
<evidence type="ECO:0000313" key="4">
    <source>
        <dbReference type="Proteomes" id="UP001302321"/>
    </source>
</evidence>
<proteinExistence type="predicted"/>
<comment type="caution">
    <text evidence="3">The sequence shown here is derived from an EMBL/GenBank/DDBJ whole genome shotgun (WGS) entry which is preliminary data.</text>
</comment>
<feature type="region of interest" description="Disordered" evidence="2">
    <location>
        <begin position="296"/>
        <end position="581"/>
    </location>
</feature>
<gene>
    <name evidence="3" type="ORF">QBC36DRAFT_309283</name>
</gene>
<feature type="compositionally biased region" description="Polar residues" evidence="2">
    <location>
        <begin position="479"/>
        <end position="491"/>
    </location>
</feature>
<feature type="compositionally biased region" description="Polar residues" evidence="2">
    <location>
        <begin position="562"/>
        <end position="581"/>
    </location>
</feature>
<feature type="compositionally biased region" description="Polar residues" evidence="2">
    <location>
        <begin position="186"/>
        <end position="198"/>
    </location>
</feature>
<feature type="compositionally biased region" description="Polar residues" evidence="2">
    <location>
        <begin position="371"/>
        <end position="381"/>
    </location>
</feature>
<feature type="compositionally biased region" description="Basic and acidic residues" evidence="2">
    <location>
        <begin position="520"/>
        <end position="532"/>
    </location>
</feature>
<dbReference type="Proteomes" id="UP001302321">
    <property type="component" value="Unassembled WGS sequence"/>
</dbReference>
<feature type="compositionally biased region" description="Polar residues" evidence="2">
    <location>
        <begin position="449"/>
        <end position="459"/>
    </location>
</feature>